<gene>
    <name evidence="1" type="ORF">SAMN02982990_02370</name>
</gene>
<dbReference type="RefSeq" id="WP_155416495.1">
    <property type="nucleotide sequence ID" value="NZ_CAWQXX010000038.1"/>
</dbReference>
<dbReference type="EMBL" id="FMWJ01000009">
    <property type="protein sequence ID" value="SCZ65179.1"/>
    <property type="molecule type" value="Genomic_DNA"/>
</dbReference>
<name>A0A1G5QVQ6_PHOLU</name>
<protein>
    <submittedName>
        <fullName evidence="1">Uncharacterized protein</fullName>
    </submittedName>
</protein>
<organism evidence="1 2">
    <name type="scientific">Photorhabdus luminescens</name>
    <name type="common">Xenorhabdus luminescens</name>
    <dbReference type="NCBI Taxonomy" id="29488"/>
    <lineage>
        <taxon>Bacteria</taxon>
        <taxon>Pseudomonadati</taxon>
        <taxon>Pseudomonadota</taxon>
        <taxon>Gammaproteobacteria</taxon>
        <taxon>Enterobacterales</taxon>
        <taxon>Morganellaceae</taxon>
        <taxon>Photorhabdus</taxon>
    </lineage>
</organism>
<dbReference type="AlphaFoldDB" id="A0A1G5QVQ6"/>
<evidence type="ECO:0000313" key="1">
    <source>
        <dbReference type="EMBL" id="SCZ65179.1"/>
    </source>
</evidence>
<proteinExistence type="predicted"/>
<keyword evidence="2" id="KW-1185">Reference proteome</keyword>
<accession>A0A1G5QVQ6</accession>
<dbReference type="GeneID" id="45658872"/>
<evidence type="ECO:0000313" key="2">
    <source>
        <dbReference type="Proteomes" id="UP000183223"/>
    </source>
</evidence>
<sequence length="51" mass="5834">MFSYIKVGIITQVVINIYYHCRDNLFLTTQQPPTKVGVLVINGLKVRIRIG</sequence>
<reference evidence="2" key="1">
    <citation type="submission" date="2016-10" db="EMBL/GenBank/DDBJ databases">
        <authorList>
            <person name="Varghese N."/>
            <person name="Submissions S."/>
        </authorList>
    </citation>
    <scope>NUCLEOTIDE SEQUENCE [LARGE SCALE GENOMIC DNA]</scope>
    <source>
        <strain evidence="2">ATCC 29999</strain>
    </source>
</reference>
<dbReference type="Proteomes" id="UP000183223">
    <property type="component" value="Unassembled WGS sequence"/>
</dbReference>